<dbReference type="EMBL" id="NHTK01006047">
    <property type="protein sequence ID" value="PPQ66267.1"/>
    <property type="molecule type" value="Genomic_DNA"/>
</dbReference>
<feature type="region of interest" description="Disordered" evidence="1">
    <location>
        <begin position="1"/>
        <end position="76"/>
    </location>
</feature>
<organism evidence="2 3">
    <name type="scientific">Panaeolus cyanescens</name>
    <dbReference type="NCBI Taxonomy" id="181874"/>
    <lineage>
        <taxon>Eukaryota</taxon>
        <taxon>Fungi</taxon>
        <taxon>Dikarya</taxon>
        <taxon>Basidiomycota</taxon>
        <taxon>Agaricomycotina</taxon>
        <taxon>Agaricomycetes</taxon>
        <taxon>Agaricomycetidae</taxon>
        <taxon>Agaricales</taxon>
        <taxon>Agaricineae</taxon>
        <taxon>Galeropsidaceae</taxon>
        <taxon>Panaeolus</taxon>
    </lineage>
</organism>
<feature type="region of interest" description="Disordered" evidence="1">
    <location>
        <begin position="126"/>
        <end position="691"/>
    </location>
</feature>
<feature type="compositionally biased region" description="Low complexity" evidence="1">
    <location>
        <begin position="637"/>
        <end position="648"/>
    </location>
</feature>
<keyword evidence="3" id="KW-1185">Reference proteome</keyword>
<feature type="compositionally biased region" description="Polar residues" evidence="1">
    <location>
        <begin position="361"/>
        <end position="391"/>
    </location>
</feature>
<protein>
    <submittedName>
        <fullName evidence="2">Uncharacterized protein</fullName>
    </submittedName>
</protein>
<feature type="compositionally biased region" description="Acidic residues" evidence="1">
    <location>
        <begin position="139"/>
        <end position="157"/>
    </location>
</feature>
<sequence>MQQSDLNSRFPLPNSLITPSASPPPRYGSVQQQYPRPPAMNAPPLKRQRVSSTPRRTLHDPSPASTSSRSQPPIDIEKEREASRLRLFSAWENLTRLVRPLDEDDIINIRTGKITRDNGVLRNTPRINFGNMLSPADNEGGDEDTDSGEDGEDELDTLSERPLDLDDATQIDFDGGPKVLPPVTPLDPQDNEDLQEFLKAEQQRKALCGSEPETEEEEDEEEDEEEENDGNLAQVDVRDEEIDIGVRDESRGRGLTDELYREEDSQAPSSPALSSDAGVGFSDDELDNWNVDDASFVQPVAKSEDEGPQVLASDSDSDSEIEIIEGPYVQSSPIRPTIPRSKHQMAPIKSKSESPQKKNHTLTQYLTPPHSSSSVNRSDSLGQPESQQQDASPVIDSDFQPSTSSSTQAPSNSHHMNFSRLNKATKSSFRPMDILETTSKANTPSSFRSKPLKLKPIVLLTPRKPSLSTLGTDTEAPPLKADWKGKQKASPPSSPREKRRSDDSKHSPQKLDNPPPPPPIKHDSHRKKLPRYPSAPRDIGRPSSPQDDNSKPVHTHNSSSYDQSSDAEVSKSPRKRKRRSSSGDPNRIAQKYVSSESGMQTPRADMKSADLSIKEGVSFPSHEKRHSHRRKGKNRCSGSDSDSASSTSERAHPRRTPTMSRPRTPTHVHQPSLYFTDNYSSRNSLPPFGPIPDPRAQFIITQAMQQLSALVTGGWAPPQHYDGATPSTYYPDPRYPNPYVTPTHRRPSGYNSNFSNATLPPDSPEPSPEKSSTGRRKSLVRRSRSRGRRVSFHFDGKIASTGKSPSPPVEDDLDSSPTKRAHERSQKRGTPFSGKGKARETTYESSENSEIESDGPSTYVRGQTPGPSWQPGEREYAKIRHSSHKSKS</sequence>
<feature type="compositionally biased region" description="Polar residues" evidence="1">
    <location>
        <begin position="749"/>
        <end position="758"/>
    </location>
</feature>
<dbReference type="GO" id="GO:0042393">
    <property type="term" value="F:histone binding"/>
    <property type="evidence" value="ECO:0007669"/>
    <property type="project" value="InterPro"/>
</dbReference>
<feature type="compositionally biased region" description="Basic and acidic residues" evidence="1">
    <location>
        <begin position="495"/>
        <end position="506"/>
    </location>
</feature>
<proteinExistence type="predicted"/>
<evidence type="ECO:0000313" key="2">
    <source>
        <dbReference type="EMBL" id="PPQ66267.1"/>
    </source>
</evidence>
<feature type="compositionally biased region" description="Low complexity" evidence="1">
    <location>
        <begin position="656"/>
        <end position="665"/>
    </location>
</feature>
<dbReference type="InterPro" id="IPR018465">
    <property type="entry name" value="Scm3/HJURP"/>
</dbReference>
<feature type="compositionally biased region" description="Basic residues" evidence="1">
    <location>
        <begin position="623"/>
        <end position="634"/>
    </location>
</feature>
<feature type="compositionally biased region" description="Polar residues" evidence="1">
    <location>
        <begin position="555"/>
        <end position="567"/>
    </location>
</feature>
<feature type="compositionally biased region" description="Basic residues" evidence="1">
    <location>
        <begin position="773"/>
        <end position="791"/>
    </location>
</feature>
<feature type="compositionally biased region" description="Polar residues" evidence="1">
    <location>
        <begin position="414"/>
        <end position="428"/>
    </location>
</feature>
<feature type="region of interest" description="Disordered" evidence="1">
    <location>
        <begin position="713"/>
        <end position="888"/>
    </location>
</feature>
<gene>
    <name evidence="2" type="ORF">CVT24_007285</name>
</gene>
<comment type="caution">
    <text evidence="2">The sequence shown here is derived from an EMBL/GenBank/DDBJ whole genome shotgun (WGS) entry which is preliminary data.</text>
</comment>
<feature type="compositionally biased region" description="Polar residues" evidence="1">
    <location>
        <begin position="436"/>
        <end position="448"/>
    </location>
</feature>
<reference evidence="2 3" key="1">
    <citation type="journal article" date="2018" name="Evol. Lett.">
        <title>Horizontal gene cluster transfer increased hallucinogenic mushroom diversity.</title>
        <authorList>
            <person name="Reynolds H.T."/>
            <person name="Vijayakumar V."/>
            <person name="Gluck-Thaler E."/>
            <person name="Korotkin H.B."/>
            <person name="Matheny P.B."/>
            <person name="Slot J.C."/>
        </authorList>
    </citation>
    <scope>NUCLEOTIDE SEQUENCE [LARGE SCALE GENOMIC DNA]</scope>
    <source>
        <strain evidence="2 3">2629</strain>
    </source>
</reference>
<dbReference type="OrthoDB" id="2420608at2759"/>
<dbReference type="Pfam" id="PF10384">
    <property type="entry name" value="Scm3"/>
    <property type="match status" value="1"/>
</dbReference>
<feature type="compositionally biased region" description="Low complexity" evidence="1">
    <location>
        <begin position="400"/>
        <end position="413"/>
    </location>
</feature>
<accession>A0A409VJ72</accession>
<dbReference type="AlphaFoldDB" id="A0A409VJ72"/>
<dbReference type="GO" id="GO:0005634">
    <property type="term" value="C:nucleus"/>
    <property type="evidence" value="ECO:0007669"/>
    <property type="project" value="InterPro"/>
</dbReference>
<feature type="compositionally biased region" description="Polar residues" evidence="1">
    <location>
        <begin position="667"/>
        <end position="684"/>
    </location>
</feature>
<evidence type="ECO:0000313" key="3">
    <source>
        <dbReference type="Proteomes" id="UP000284842"/>
    </source>
</evidence>
<feature type="compositionally biased region" description="Acidic residues" evidence="1">
    <location>
        <begin position="212"/>
        <end position="229"/>
    </location>
</feature>
<name>A0A409VJ72_9AGAR</name>
<feature type="compositionally biased region" description="Basic and acidic residues" evidence="1">
    <location>
        <begin position="244"/>
        <end position="264"/>
    </location>
</feature>
<feature type="compositionally biased region" description="Basic residues" evidence="1">
    <location>
        <begin position="879"/>
        <end position="888"/>
    </location>
</feature>
<dbReference type="STRING" id="181874.A0A409VJ72"/>
<dbReference type="InParanoid" id="A0A409VJ72"/>
<dbReference type="Proteomes" id="UP000284842">
    <property type="component" value="Unassembled WGS sequence"/>
</dbReference>
<evidence type="ECO:0000256" key="1">
    <source>
        <dbReference type="SAM" id="MobiDB-lite"/>
    </source>
</evidence>